<dbReference type="OrthoDB" id="774at2"/>
<evidence type="ECO:0000259" key="6">
    <source>
        <dbReference type="Pfam" id="PF00496"/>
    </source>
</evidence>
<comment type="subcellular location">
    <subcellularLocation>
        <location evidence="1">Cell envelope</location>
    </subcellularLocation>
</comment>
<dbReference type="EMBL" id="CM001376">
    <property type="protein sequence ID" value="EHM13510.1"/>
    <property type="molecule type" value="Genomic_DNA"/>
</dbReference>
<keyword evidence="3" id="KW-0813">Transport</keyword>
<dbReference type="RefSeq" id="WP_008521593.1">
    <property type="nucleotide sequence ID" value="NZ_CM001376.1"/>
</dbReference>
<dbReference type="Gene3D" id="3.10.105.10">
    <property type="entry name" value="Dipeptide-binding Protein, Domain 3"/>
    <property type="match status" value="1"/>
</dbReference>
<dbReference type="Gene3D" id="3.40.190.10">
    <property type="entry name" value="Periplasmic binding protein-like II"/>
    <property type="match status" value="1"/>
</dbReference>
<dbReference type="PANTHER" id="PTHR30290">
    <property type="entry name" value="PERIPLASMIC BINDING COMPONENT OF ABC TRANSPORTER"/>
    <property type="match status" value="1"/>
</dbReference>
<feature type="domain" description="Solute-binding protein family 5" evidence="6">
    <location>
        <begin position="68"/>
        <end position="450"/>
    </location>
</feature>
<accession>H0ULF1</accession>
<dbReference type="HOGENOM" id="CLU_017028_0_3_0"/>
<feature type="chain" id="PRO_5003541983" evidence="5">
    <location>
        <begin position="25"/>
        <end position="532"/>
    </location>
</feature>
<dbReference type="SUPFAM" id="SSF53850">
    <property type="entry name" value="Periplasmic binding protein-like II"/>
    <property type="match status" value="1"/>
</dbReference>
<evidence type="ECO:0000313" key="8">
    <source>
        <dbReference type="Proteomes" id="UP000003806"/>
    </source>
</evidence>
<feature type="signal peptide" evidence="5">
    <location>
        <begin position="1"/>
        <end position="24"/>
    </location>
</feature>
<dbReference type="InterPro" id="IPR000914">
    <property type="entry name" value="SBP_5_dom"/>
</dbReference>
<keyword evidence="8" id="KW-1185">Reference proteome</keyword>
<dbReference type="PIRSF" id="PIRSF002741">
    <property type="entry name" value="MppA"/>
    <property type="match status" value="1"/>
</dbReference>
<keyword evidence="4 5" id="KW-0732">Signal</keyword>
<proteinExistence type="inferred from homology"/>
<dbReference type="Pfam" id="PF00496">
    <property type="entry name" value="SBP_bac_5"/>
    <property type="match status" value="1"/>
</dbReference>
<evidence type="ECO:0000256" key="4">
    <source>
        <dbReference type="ARBA" id="ARBA00022729"/>
    </source>
</evidence>
<dbReference type="Proteomes" id="UP000003806">
    <property type="component" value="Chromosome"/>
</dbReference>
<evidence type="ECO:0000256" key="1">
    <source>
        <dbReference type="ARBA" id="ARBA00004196"/>
    </source>
</evidence>
<name>H0ULF1_9BACT</name>
<dbReference type="InterPro" id="IPR023765">
    <property type="entry name" value="SBP_5_CS"/>
</dbReference>
<evidence type="ECO:0000313" key="7">
    <source>
        <dbReference type="EMBL" id="EHM13510.1"/>
    </source>
</evidence>
<evidence type="ECO:0000256" key="3">
    <source>
        <dbReference type="ARBA" id="ARBA00022448"/>
    </source>
</evidence>
<dbReference type="FunFam" id="3.10.105.10:FF:000001">
    <property type="entry name" value="Oligopeptide ABC transporter, oligopeptide-binding protein"/>
    <property type="match status" value="1"/>
</dbReference>
<protein>
    <submittedName>
        <fullName evidence="7">ABC-type oligopeptide transport system, periplasmic component</fullName>
    </submittedName>
</protein>
<dbReference type="InterPro" id="IPR030678">
    <property type="entry name" value="Peptide/Ni-bd"/>
</dbReference>
<dbReference type="GO" id="GO:0030288">
    <property type="term" value="C:outer membrane-bounded periplasmic space"/>
    <property type="evidence" value="ECO:0007669"/>
    <property type="project" value="UniProtKB-ARBA"/>
</dbReference>
<dbReference type="GO" id="GO:0015833">
    <property type="term" value="P:peptide transport"/>
    <property type="evidence" value="ECO:0007669"/>
    <property type="project" value="TreeGrafter"/>
</dbReference>
<gene>
    <name evidence="7" type="ORF">JonanDRAFT_1144</name>
</gene>
<organism evidence="7 8">
    <name type="scientific">Jonquetella anthropi DSM 22815</name>
    <dbReference type="NCBI Taxonomy" id="885272"/>
    <lineage>
        <taxon>Bacteria</taxon>
        <taxon>Thermotogati</taxon>
        <taxon>Synergistota</taxon>
        <taxon>Synergistia</taxon>
        <taxon>Synergistales</taxon>
        <taxon>Dethiosulfovibrionaceae</taxon>
        <taxon>Jonquetella</taxon>
    </lineage>
</organism>
<dbReference type="PROSITE" id="PS01040">
    <property type="entry name" value="SBP_BACTERIAL_5"/>
    <property type="match status" value="1"/>
</dbReference>
<dbReference type="CDD" id="cd08504">
    <property type="entry name" value="PBP2_OppA"/>
    <property type="match status" value="1"/>
</dbReference>
<dbReference type="InterPro" id="IPR039424">
    <property type="entry name" value="SBP_5"/>
</dbReference>
<dbReference type="AlphaFoldDB" id="H0ULF1"/>
<sequence length="532" mass="60027">MRRTRLWGVLFAAILCALPSVALAEMKVTYNLGVEPRTVDPARANANDQQIVIFNTYEGLVRPDQGGEMQPGAAEKWEVSDDQLTWTFHLREGLKWSDGKPLSAGDFRYGFIRAMSADTACPYATTTFFIKNAEKLFKGKCSPDEVGIEAPDDRTLVLHLEYPSPLILNYLSFITFMPSRQDIVEKDPTGWTSAMPIVSNGPFYVSEWRHNSQMTLKKNPNYWDAADVKLDELRFLMIVDTNTALTAFKAGDVDLLSTLPAMMTPSLLASGEAKTLPSLGTYFVIFNTKQEPFNNPKVRRAFALALDRKTLVEKVTQGGQRPAVAFISDGIPGADPKGADFRGEDPTKYLPVSADADQAKKLLAEAGYPDGKGFPHVTFMYNTNPLNKSLAEAFQAMWKKNLGIDVELQNQEWKVYLETTHSHHFQMGRMAWTPDFNDPTDMMELWTTQNYENTPAWSNAEYDKAMSAARGEMNRAKRFSLLHEAEKVLMDELPISPVYFYSINYMLKDYVKGVYLSPLAWILFRDAYVVEH</sequence>
<dbReference type="GO" id="GO:0043190">
    <property type="term" value="C:ATP-binding cassette (ABC) transporter complex"/>
    <property type="evidence" value="ECO:0007669"/>
    <property type="project" value="InterPro"/>
</dbReference>
<dbReference type="GO" id="GO:1904680">
    <property type="term" value="F:peptide transmembrane transporter activity"/>
    <property type="evidence" value="ECO:0007669"/>
    <property type="project" value="TreeGrafter"/>
</dbReference>
<dbReference type="eggNOG" id="COG4166">
    <property type="taxonomic scope" value="Bacteria"/>
</dbReference>
<evidence type="ECO:0000256" key="5">
    <source>
        <dbReference type="SAM" id="SignalP"/>
    </source>
</evidence>
<comment type="similarity">
    <text evidence="2">Belongs to the bacterial solute-binding protein 5 family.</text>
</comment>
<dbReference type="PANTHER" id="PTHR30290:SF79">
    <property type="entry name" value="DIPEPTIDE-BINDING PROTEIN DPPE"/>
    <property type="match status" value="1"/>
</dbReference>
<dbReference type="STRING" id="885272.JonanDRAFT_1144"/>
<dbReference type="FunFam" id="3.90.76.10:FF:000001">
    <property type="entry name" value="Oligopeptide ABC transporter substrate-binding protein"/>
    <property type="match status" value="1"/>
</dbReference>
<dbReference type="Gene3D" id="3.90.76.10">
    <property type="entry name" value="Dipeptide-binding Protein, Domain 1"/>
    <property type="match status" value="1"/>
</dbReference>
<evidence type="ECO:0000256" key="2">
    <source>
        <dbReference type="ARBA" id="ARBA00005695"/>
    </source>
</evidence>
<reference evidence="7 8" key="1">
    <citation type="submission" date="2011-11" db="EMBL/GenBank/DDBJ databases">
        <title>The Noncontiguous Finished genome of Jonquetella anthropi DSM 22815.</title>
        <authorList>
            <consortium name="US DOE Joint Genome Institute (JGI-PGF)"/>
            <person name="Lucas S."/>
            <person name="Copeland A."/>
            <person name="Lapidus A."/>
            <person name="Glavina del Rio T."/>
            <person name="Dalin E."/>
            <person name="Tice H."/>
            <person name="Bruce D."/>
            <person name="Goodwin L."/>
            <person name="Pitluck S."/>
            <person name="Peters L."/>
            <person name="Mikhailova N."/>
            <person name="Held B."/>
            <person name="Kyrpides N."/>
            <person name="Mavromatis K."/>
            <person name="Ivanova N."/>
            <person name="Markowitz V."/>
            <person name="Cheng J.-F."/>
            <person name="Hugenholtz P."/>
            <person name="Woyke T."/>
            <person name="Wu D."/>
            <person name="Gronow S."/>
            <person name="Wellnitz S."/>
            <person name="Brambilla E."/>
            <person name="Klenk H.-P."/>
            <person name="Eisen J.A."/>
        </authorList>
    </citation>
    <scope>NUCLEOTIDE SEQUENCE [LARGE SCALE GENOMIC DNA]</scope>
    <source>
        <strain evidence="7 8">DSM 22815</strain>
    </source>
</reference>